<dbReference type="GO" id="GO:0042773">
    <property type="term" value="P:ATP synthesis coupled electron transport"/>
    <property type="evidence" value="ECO:0007669"/>
    <property type="project" value="InterPro"/>
</dbReference>
<keyword evidence="4" id="KW-0479">Metal-binding</keyword>
<dbReference type="Gene3D" id="3.40.228.10">
    <property type="entry name" value="Dimethylsulfoxide Reductase, domain 2"/>
    <property type="match status" value="1"/>
</dbReference>
<accession>V2RMD3</accession>
<dbReference type="Gene3D" id="3.30.70.20">
    <property type="match status" value="1"/>
</dbReference>
<protein>
    <submittedName>
        <fullName evidence="8">NADPH-Fe(3+) oxidoreductase subunit alpha</fullName>
        <ecNumber evidence="8">1.-.-.-</ecNumber>
    </submittedName>
</protein>
<dbReference type="KEGG" id="msch:N508_001026"/>
<dbReference type="SUPFAM" id="SSF54862">
    <property type="entry name" value="4Fe-4S ferredoxins"/>
    <property type="match status" value="1"/>
</dbReference>
<dbReference type="AlphaFoldDB" id="V2RMD3"/>
<keyword evidence="7" id="KW-0411">Iron-sulfur</keyword>
<dbReference type="PROSITE" id="PS00198">
    <property type="entry name" value="4FE4S_FER_1"/>
    <property type="match status" value="1"/>
</dbReference>
<dbReference type="Gene3D" id="3.10.20.740">
    <property type="match status" value="1"/>
</dbReference>
<evidence type="ECO:0000256" key="3">
    <source>
        <dbReference type="ARBA" id="ARBA00022719"/>
    </source>
</evidence>
<dbReference type="GO" id="GO:0051539">
    <property type="term" value="F:4 iron, 4 sulfur cluster binding"/>
    <property type="evidence" value="ECO:0007669"/>
    <property type="project" value="UniProtKB-KW"/>
</dbReference>
<dbReference type="InterPro" id="IPR017896">
    <property type="entry name" value="4Fe4S_Fe-S-bd"/>
</dbReference>
<dbReference type="GO" id="GO:0016020">
    <property type="term" value="C:membrane"/>
    <property type="evidence" value="ECO:0007669"/>
    <property type="project" value="InterPro"/>
</dbReference>
<dbReference type="InterPro" id="IPR017900">
    <property type="entry name" value="4Fe4S_Fe_S_CS"/>
</dbReference>
<dbReference type="GO" id="GO:0008137">
    <property type="term" value="F:NADH dehydrogenase (ubiquinone) activity"/>
    <property type="evidence" value="ECO:0007669"/>
    <property type="project" value="InterPro"/>
</dbReference>
<dbReference type="Pfam" id="PF10588">
    <property type="entry name" value="NADH-G_4Fe-4S_3"/>
    <property type="match status" value="1"/>
</dbReference>
<dbReference type="InterPro" id="IPR054351">
    <property type="entry name" value="NADH_UbQ_OxRdtase_ferredoxin"/>
</dbReference>
<evidence type="ECO:0000313" key="9">
    <source>
        <dbReference type="Proteomes" id="UP000017429"/>
    </source>
</evidence>
<keyword evidence="8" id="KW-0560">Oxidoreductase</keyword>
<dbReference type="Gene3D" id="3.40.50.740">
    <property type="match status" value="1"/>
</dbReference>
<keyword evidence="6" id="KW-0408">Iron</keyword>
<dbReference type="OrthoDB" id="9810782at2"/>
<proteinExistence type="predicted"/>
<evidence type="ECO:0000256" key="2">
    <source>
        <dbReference type="ARBA" id="ARBA00022485"/>
    </source>
</evidence>
<evidence type="ECO:0000256" key="7">
    <source>
        <dbReference type="ARBA" id="ARBA00023014"/>
    </source>
</evidence>
<evidence type="ECO:0000256" key="4">
    <source>
        <dbReference type="ARBA" id="ARBA00022723"/>
    </source>
</evidence>
<keyword evidence="9" id="KW-1185">Reference proteome</keyword>
<dbReference type="GO" id="GO:0003954">
    <property type="term" value="F:NADH dehydrogenase activity"/>
    <property type="evidence" value="ECO:0007669"/>
    <property type="project" value="TreeGrafter"/>
</dbReference>
<dbReference type="PROSITE" id="PS51839">
    <property type="entry name" value="4FE4S_HC3"/>
    <property type="match status" value="1"/>
</dbReference>
<dbReference type="PROSITE" id="PS51085">
    <property type="entry name" value="2FE2S_FER_2"/>
    <property type="match status" value="1"/>
</dbReference>
<reference evidence="8" key="2">
    <citation type="submission" date="2022-05" db="EMBL/GenBank/DDBJ databases">
        <authorList>
            <person name="Proctor A.L."/>
            <person name="Phillips G.J."/>
            <person name="Wannemuehler M.J."/>
        </authorList>
    </citation>
    <scope>NUCLEOTIDE SEQUENCE</scope>
    <source>
        <strain evidence="8">ASF457</strain>
    </source>
</reference>
<dbReference type="Pfam" id="PF22117">
    <property type="entry name" value="Fer4_Nqo3"/>
    <property type="match status" value="1"/>
</dbReference>
<dbReference type="Pfam" id="PF00384">
    <property type="entry name" value="Molybdopterin"/>
    <property type="match status" value="1"/>
</dbReference>
<dbReference type="RefSeq" id="WP_023275323.1">
    <property type="nucleotide sequence ID" value="NZ_CP097562.1"/>
</dbReference>
<dbReference type="SUPFAM" id="SSF53706">
    <property type="entry name" value="Formate dehydrogenase/DMSO reductase, domains 1-3"/>
    <property type="match status" value="1"/>
</dbReference>
<dbReference type="InterPro" id="IPR001041">
    <property type="entry name" value="2Fe-2S_ferredoxin-type"/>
</dbReference>
<dbReference type="InterPro" id="IPR050123">
    <property type="entry name" value="Prok_molybdopt-oxidoreductase"/>
</dbReference>
<dbReference type="InterPro" id="IPR036010">
    <property type="entry name" value="2Fe-2S_ferredoxin-like_sf"/>
</dbReference>
<dbReference type="PROSITE" id="PS00641">
    <property type="entry name" value="COMPLEX1_75K_1"/>
    <property type="match status" value="1"/>
</dbReference>
<dbReference type="PANTHER" id="PTHR43105">
    <property type="entry name" value="RESPIRATORY NITRATE REDUCTASE"/>
    <property type="match status" value="1"/>
</dbReference>
<dbReference type="GO" id="GO:0048038">
    <property type="term" value="F:quinone binding"/>
    <property type="evidence" value="ECO:0007669"/>
    <property type="project" value="UniProtKB-KW"/>
</dbReference>
<comment type="cofactor">
    <cofactor evidence="1">
        <name>[4Fe-4S] cluster</name>
        <dbReference type="ChEBI" id="CHEBI:49883"/>
    </cofactor>
</comment>
<sequence length="713" mass="80366">MDRYITINDKKCLFKDGETILMVAERNNIHIPVLCYIKDIAETGACRICLVEVEGVPQPVASCSAFATDGMVVYTDTDEVKKHRLKALEFILLKHPLKCGTCENAEDCVLRELARQMGISEVTDVYEEEHHPLQDWNMLLYDRDACVLCMRCVNVCRDIAGCDAIDVVARGNNAHIEPAHEPLNCDFCGMCVDSCPVGAIKDKPFTYSLKVWELEYINTTCSFCPVGCKINYGVHQNQIHRTRLACSTSICSKGRYGFKFLDIDKRIKSPLIKKDGVFTKTDWHYAMDRVYHSLTEYGVENSLIIAGGWLSNEELFSYKALADKTGMKFITEAEVYFGSFARLFKEKFGHYESVGTLAEVEKSDVIFVIGADFARENVGVKWSVIKAIRKNNAKVITIGLQRYDYDERTYLSLIADYADFAGEFEKIKSSDKNIYTALRKQISSNTKISIIAGNEYFCGEKKLESILSFADYIGQDKLRAFILTYDKVNYVGSLYAGGLTTLDVAAAAPKSVFAVAVNPSIGKNEELMQLIENAEFYAALDMFLTGIVKNADVVLPVRSVLETDGTAVSIDGRLLRMKKVVQSPINSKSNLEIAHILGDYFRKKIDKDAENVFKQIAVSLGFNVDDYKSSEELYRVKEKIFNKTEYIYTKPDIAESIVYVNPRHHEGVLTKMIFASEENYPNFPEIEKYISPGYIRSGNMLDNIAKGVKLIPR</sequence>
<dbReference type="Gene3D" id="3.30.200.210">
    <property type="match status" value="1"/>
</dbReference>
<organism evidence="8 9">
    <name type="scientific">Mucispirillum schaedleri ASF457</name>
    <dbReference type="NCBI Taxonomy" id="1379858"/>
    <lineage>
        <taxon>Bacteria</taxon>
        <taxon>Pseudomonadati</taxon>
        <taxon>Deferribacterota</taxon>
        <taxon>Deferribacteres</taxon>
        <taxon>Deferribacterales</taxon>
        <taxon>Mucispirillaceae</taxon>
        <taxon>Mucispirillum</taxon>
    </lineage>
</organism>
<evidence type="ECO:0000256" key="5">
    <source>
        <dbReference type="ARBA" id="ARBA00022737"/>
    </source>
</evidence>
<reference evidence="8" key="1">
    <citation type="journal article" date="2014" name="Genome Announc.">
        <title>Draft genome sequences of the altered schaedler flora, a defined bacterial community from gnotobiotic mice.</title>
        <authorList>
            <person name="Wannemuehler M.J."/>
            <person name="Overstreet A.M."/>
            <person name="Ward D.V."/>
            <person name="Phillips G.J."/>
        </authorList>
    </citation>
    <scope>NUCLEOTIDE SEQUENCE</scope>
    <source>
        <strain evidence="8">ASF457</strain>
    </source>
</reference>
<keyword evidence="2" id="KW-0004">4Fe-4S</keyword>
<dbReference type="InterPro" id="IPR019574">
    <property type="entry name" value="NADH_UbQ_OxRdtase_Gsu_4Fe4S-bd"/>
</dbReference>
<dbReference type="Proteomes" id="UP000017429">
    <property type="component" value="Chromosome"/>
</dbReference>
<dbReference type="PROSITE" id="PS51379">
    <property type="entry name" value="4FE4S_FER_2"/>
    <property type="match status" value="2"/>
</dbReference>
<keyword evidence="5" id="KW-0677">Repeat</keyword>
<name>V2RMD3_9BACT</name>
<dbReference type="InterPro" id="IPR006656">
    <property type="entry name" value="Mopterin_OxRdtase"/>
</dbReference>
<evidence type="ECO:0000256" key="6">
    <source>
        <dbReference type="ARBA" id="ARBA00023004"/>
    </source>
</evidence>
<evidence type="ECO:0000313" key="8">
    <source>
        <dbReference type="EMBL" id="USF23953.1"/>
    </source>
</evidence>
<dbReference type="PANTHER" id="PTHR43105:SF10">
    <property type="entry name" value="NADH-QUINONE OXIDOREDUCTASE SUBUNIT G"/>
    <property type="match status" value="1"/>
</dbReference>
<reference evidence="8" key="3">
    <citation type="submission" date="2022-06" db="EMBL/GenBank/DDBJ databases">
        <title>Resources to Facilitate Use of the Altered Schaedler Flora (ASF) Mouse Model to Study Microbiome Function.</title>
        <authorList>
            <person name="Proctor A."/>
            <person name="Parvinroo S."/>
            <person name="Richie T."/>
            <person name="Jia X."/>
            <person name="Lee S.T.M."/>
            <person name="Karp P.D."/>
            <person name="Paley S."/>
            <person name="Kostic A.D."/>
            <person name="Pierre J.F."/>
            <person name="Wannemuehler M.J."/>
            <person name="Phillips G.J."/>
        </authorList>
    </citation>
    <scope>NUCLEOTIDE SEQUENCE</scope>
    <source>
        <strain evidence="8">ASF457</strain>
    </source>
</reference>
<dbReference type="EMBL" id="CP097562">
    <property type="protein sequence ID" value="USF23953.1"/>
    <property type="molecule type" value="Genomic_DNA"/>
</dbReference>
<dbReference type="EC" id="1.-.-.-" evidence="8"/>
<dbReference type="SMART" id="SM00929">
    <property type="entry name" value="NADH-G_4Fe-4S_3"/>
    <property type="match status" value="1"/>
</dbReference>
<dbReference type="SUPFAM" id="SSF54292">
    <property type="entry name" value="2Fe-2S ferredoxin-like"/>
    <property type="match status" value="1"/>
</dbReference>
<dbReference type="InterPro" id="IPR000283">
    <property type="entry name" value="NADH_UbQ_OxRdtase_75kDa_su_CS"/>
</dbReference>
<dbReference type="Pfam" id="PF13510">
    <property type="entry name" value="Fer2_4"/>
    <property type="match status" value="1"/>
</dbReference>
<dbReference type="eggNOG" id="COG1034">
    <property type="taxonomic scope" value="Bacteria"/>
</dbReference>
<dbReference type="GO" id="GO:0046872">
    <property type="term" value="F:metal ion binding"/>
    <property type="evidence" value="ECO:0007669"/>
    <property type="project" value="UniProtKB-KW"/>
</dbReference>
<gene>
    <name evidence="8" type="primary">sfrA</name>
    <name evidence="8" type="ORF">N508_001026</name>
</gene>
<keyword evidence="3" id="KW-0874">Quinone</keyword>
<dbReference type="FunFam" id="3.30.70.20:FF:000035">
    <property type="entry name" value="Iron hydrogenase 1"/>
    <property type="match status" value="1"/>
</dbReference>
<dbReference type="CDD" id="cd00207">
    <property type="entry name" value="fer2"/>
    <property type="match status" value="1"/>
</dbReference>
<evidence type="ECO:0000256" key="1">
    <source>
        <dbReference type="ARBA" id="ARBA00001966"/>
    </source>
</evidence>